<organism evidence="1 2">
    <name type="scientific">Castor canadensis</name>
    <name type="common">American beaver</name>
    <dbReference type="NCBI Taxonomy" id="51338"/>
    <lineage>
        <taxon>Eukaryota</taxon>
        <taxon>Metazoa</taxon>
        <taxon>Chordata</taxon>
        <taxon>Craniata</taxon>
        <taxon>Vertebrata</taxon>
        <taxon>Euteleostomi</taxon>
        <taxon>Mammalia</taxon>
        <taxon>Eutheria</taxon>
        <taxon>Euarchontoglires</taxon>
        <taxon>Glires</taxon>
        <taxon>Rodentia</taxon>
        <taxon>Castorimorpha</taxon>
        <taxon>Castoridae</taxon>
        <taxon>Castor</taxon>
    </lineage>
</organism>
<dbReference type="RefSeq" id="XP_073908286.1">
    <property type="nucleotide sequence ID" value="XM_074052185.1"/>
</dbReference>
<evidence type="ECO:0000313" key="2">
    <source>
        <dbReference type="RefSeq" id="XP_073908286.1"/>
    </source>
</evidence>
<protein>
    <submittedName>
        <fullName evidence="2">Uncharacterized protein</fullName>
    </submittedName>
</protein>
<accession>A0AC58KTZ9</accession>
<name>A0AC58KTZ9_CASCN</name>
<proteinExistence type="predicted"/>
<sequence length="287" mass="30940">MTRRRKCGGRAGRRLVTPRATGTRLGRIRAPRPAPSLSAPSSSAFLLPFLRFSPLQRALRSTGKFSQDPGEDIHEMWRGSGPTVRRWGWRSRLLRGLGARGTAAAAPAATAPTAARASRAGYINTRFHTPELTSAGPAQPRAGGGRERRAGGGRGPGRREGPASANRVRRVQRGALTQRRPGTYGRAAPDSLLPLPTPLPPRSLPSPPSPPSLLPSTPLPPPRPSSARRVLPGSVRNCFWRSRGRQSQPMGSGETRRLARRIGRDINFSKTAWKNYCEGPNQDATGA</sequence>
<evidence type="ECO:0000313" key="1">
    <source>
        <dbReference type="Proteomes" id="UP001732720"/>
    </source>
</evidence>
<reference evidence="2" key="1">
    <citation type="submission" date="2025-08" db="UniProtKB">
        <authorList>
            <consortium name="RefSeq"/>
        </authorList>
    </citation>
    <scope>IDENTIFICATION</scope>
</reference>
<gene>
    <name evidence="2" type="primary">LOC141415468</name>
</gene>
<dbReference type="Proteomes" id="UP001732720">
    <property type="component" value="Chromosome 13"/>
</dbReference>
<keyword evidence="1" id="KW-1185">Reference proteome</keyword>